<sequence>MTKLYVSYMLNLAILMSFILHRFLKPHHIEAETLKSRQERLGIFVLESSTDGPEKC</sequence>
<organism evidence="1 2">
    <name type="scientific">Cetraspora pellucida</name>
    <dbReference type="NCBI Taxonomy" id="1433469"/>
    <lineage>
        <taxon>Eukaryota</taxon>
        <taxon>Fungi</taxon>
        <taxon>Fungi incertae sedis</taxon>
        <taxon>Mucoromycota</taxon>
        <taxon>Glomeromycotina</taxon>
        <taxon>Glomeromycetes</taxon>
        <taxon>Diversisporales</taxon>
        <taxon>Gigasporaceae</taxon>
        <taxon>Cetraspora</taxon>
    </lineage>
</organism>
<accession>A0A9N9FNQ6</accession>
<evidence type="ECO:0000313" key="1">
    <source>
        <dbReference type="EMBL" id="CAG8545818.1"/>
    </source>
</evidence>
<protein>
    <submittedName>
        <fullName evidence="1">17970_t:CDS:1</fullName>
    </submittedName>
</protein>
<dbReference type="EMBL" id="CAJVQA010002391">
    <property type="protein sequence ID" value="CAG8545818.1"/>
    <property type="molecule type" value="Genomic_DNA"/>
</dbReference>
<gene>
    <name evidence="1" type="ORF">CPELLU_LOCUS4514</name>
</gene>
<dbReference type="Proteomes" id="UP000789759">
    <property type="component" value="Unassembled WGS sequence"/>
</dbReference>
<reference evidence="1" key="1">
    <citation type="submission" date="2021-06" db="EMBL/GenBank/DDBJ databases">
        <authorList>
            <person name="Kallberg Y."/>
            <person name="Tangrot J."/>
            <person name="Rosling A."/>
        </authorList>
    </citation>
    <scope>NUCLEOTIDE SEQUENCE</scope>
    <source>
        <strain evidence="1">FL966</strain>
    </source>
</reference>
<comment type="caution">
    <text evidence="1">The sequence shown here is derived from an EMBL/GenBank/DDBJ whole genome shotgun (WGS) entry which is preliminary data.</text>
</comment>
<name>A0A9N9FNQ6_9GLOM</name>
<dbReference type="AlphaFoldDB" id="A0A9N9FNQ6"/>
<proteinExistence type="predicted"/>
<keyword evidence="2" id="KW-1185">Reference proteome</keyword>
<evidence type="ECO:0000313" key="2">
    <source>
        <dbReference type="Proteomes" id="UP000789759"/>
    </source>
</evidence>